<dbReference type="PANTHER" id="PTHR30250:SF11">
    <property type="entry name" value="O-ANTIGEN TRANSPORTER-RELATED"/>
    <property type="match status" value="1"/>
</dbReference>
<evidence type="ECO:0000313" key="8">
    <source>
        <dbReference type="Proteomes" id="UP001597387"/>
    </source>
</evidence>
<sequence length="508" mass="57749">MGIIQQQTIKGTFYSYLGIFIGFITIYLIHPHVLTPEQIGLIGILTTFSQMFAQFSILGFNGTARYFPYFRDEQKNHNGYLFLLCIVALTGFILFAGLSVALKDFIINQKAQTSAIFKDYYWYLLPLTFFTLFFNILDIYSQRLYDTLSGRILNEFAKRSFILIATLFIAFRFLPFDSFMQVWLLANIIPTVLLAHRLYRKRQLVLKPNFQFIDKSLRNKLITMSLFAILTGSAPLLIQNIDYFMINQYLGLSAAGIYTIAFYLGTIIALPARSLYSIAYTIISESWKTNDFENIKTIYHKSCINQLIAALFIFIVIWANVDSIIALLPSEYAAGKYVIFFIGIANVIDSATGTNGVILATSKYFKYDSLFYFSLIGVAIGANVLFIPIYGITGAAIAFMVTLLIFNTFRYLFILIAFKMQPFTYKNLLIIIIGLAIYYISSFVPNLSLTSSIVLATLLDIGIRSLFITVLFLGIVYGFNLSEDINSTLRAYMNKLYSTNTVKHKKLP</sequence>
<protein>
    <submittedName>
        <fullName evidence="7">Lipopolysaccharide biosynthesis protein</fullName>
    </submittedName>
</protein>
<evidence type="ECO:0000256" key="5">
    <source>
        <dbReference type="ARBA" id="ARBA00023136"/>
    </source>
</evidence>
<feature type="transmembrane region" description="Helical" evidence="6">
    <location>
        <begin position="182"/>
        <end position="199"/>
    </location>
</feature>
<feature type="transmembrane region" description="Helical" evidence="6">
    <location>
        <begin position="120"/>
        <end position="140"/>
    </location>
</feature>
<feature type="transmembrane region" description="Helical" evidence="6">
    <location>
        <begin position="160"/>
        <end position="176"/>
    </location>
</feature>
<feature type="transmembrane region" description="Helical" evidence="6">
    <location>
        <begin position="334"/>
        <end position="358"/>
    </location>
</feature>
<dbReference type="RefSeq" id="WP_255898474.1">
    <property type="nucleotide sequence ID" value="NZ_JAFMZO010000001.1"/>
</dbReference>
<feature type="transmembrane region" description="Helical" evidence="6">
    <location>
        <begin position="39"/>
        <end position="60"/>
    </location>
</feature>
<dbReference type="Pfam" id="PF01943">
    <property type="entry name" value="Polysacc_synt"/>
    <property type="match status" value="1"/>
</dbReference>
<feature type="transmembrane region" description="Helical" evidence="6">
    <location>
        <begin position="220"/>
        <end position="238"/>
    </location>
</feature>
<proteinExistence type="predicted"/>
<dbReference type="Proteomes" id="UP001597387">
    <property type="component" value="Unassembled WGS sequence"/>
</dbReference>
<gene>
    <name evidence="7" type="ORF">ACFSJU_05460</name>
</gene>
<evidence type="ECO:0000256" key="3">
    <source>
        <dbReference type="ARBA" id="ARBA00022692"/>
    </source>
</evidence>
<feature type="transmembrane region" description="Helical" evidence="6">
    <location>
        <begin position="307"/>
        <end position="328"/>
    </location>
</feature>
<feature type="transmembrane region" description="Helical" evidence="6">
    <location>
        <begin position="250"/>
        <end position="270"/>
    </location>
</feature>
<name>A0ABW4ZIH9_9SPHI</name>
<keyword evidence="5 6" id="KW-0472">Membrane</keyword>
<evidence type="ECO:0000256" key="2">
    <source>
        <dbReference type="ARBA" id="ARBA00022475"/>
    </source>
</evidence>
<accession>A0ABW4ZIH9</accession>
<keyword evidence="4 6" id="KW-1133">Transmembrane helix</keyword>
<comment type="subcellular location">
    <subcellularLocation>
        <location evidence="1">Cell membrane</location>
        <topology evidence="1">Multi-pass membrane protein</topology>
    </subcellularLocation>
</comment>
<evidence type="ECO:0000256" key="6">
    <source>
        <dbReference type="SAM" id="Phobius"/>
    </source>
</evidence>
<keyword evidence="8" id="KW-1185">Reference proteome</keyword>
<dbReference type="InterPro" id="IPR002797">
    <property type="entry name" value="Polysacc_synth"/>
</dbReference>
<organism evidence="7 8">
    <name type="scientific">Paradesertivirga mongoliensis</name>
    <dbReference type="NCBI Taxonomy" id="2100740"/>
    <lineage>
        <taxon>Bacteria</taxon>
        <taxon>Pseudomonadati</taxon>
        <taxon>Bacteroidota</taxon>
        <taxon>Sphingobacteriia</taxon>
        <taxon>Sphingobacteriales</taxon>
        <taxon>Sphingobacteriaceae</taxon>
        <taxon>Paradesertivirga</taxon>
    </lineage>
</organism>
<dbReference type="EMBL" id="JBHUHZ010000001">
    <property type="protein sequence ID" value="MFD2161831.1"/>
    <property type="molecule type" value="Genomic_DNA"/>
</dbReference>
<feature type="transmembrane region" description="Helical" evidence="6">
    <location>
        <begin position="461"/>
        <end position="480"/>
    </location>
</feature>
<feature type="transmembrane region" description="Helical" evidence="6">
    <location>
        <begin position="428"/>
        <end position="449"/>
    </location>
</feature>
<keyword evidence="3 6" id="KW-0812">Transmembrane</keyword>
<dbReference type="PANTHER" id="PTHR30250">
    <property type="entry name" value="PST FAMILY PREDICTED COLANIC ACID TRANSPORTER"/>
    <property type="match status" value="1"/>
</dbReference>
<feature type="transmembrane region" description="Helical" evidence="6">
    <location>
        <begin position="396"/>
        <end position="416"/>
    </location>
</feature>
<feature type="transmembrane region" description="Helical" evidence="6">
    <location>
        <begin position="80"/>
        <end position="100"/>
    </location>
</feature>
<comment type="caution">
    <text evidence="7">The sequence shown here is derived from an EMBL/GenBank/DDBJ whole genome shotgun (WGS) entry which is preliminary data.</text>
</comment>
<evidence type="ECO:0000313" key="7">
    <source>
        <dbReference type="EMBL" id="MFD2161831.1"/>
    </source>
</evidence>
<evidence type="ECO:0000256" key="1">
    <source>
        <dbReference type="ARBA" id="ARBA00004651"/>
    </source>
</evidence>
<feature type="transmembrane region" description="Helical" evidence="6">
    <location>
        <begin position="12"/>
        <end position="33"/>
    </location>
</feature>
<feature type="transmembrane region" description="Helical" evidence="6">
    <location>
        <begin position="370"/>
        <end position="390"/>
    </location>
</feature>
<reference evidence="8" key="1">
    <citation type="journal article" date="2019" name="Int. J. Syst. Evol. Microbiol.">
        <title>The Global Catalogue of Microorganisms (GCM) 10K type strain sequencing project: providing services to taxonomists for standard genome sequencing and annotation.</title>
        <authorList>
            <consortium name="The Broad Institute Genomics Platform"/>
            <consortium name="The Broad Institute Genome Sequencing Center for Infectious Disease"/>
            <person name="Wu L."/>
            <person name="Ma J."/>
        </authorList>
    </citation>
    <scope>NUCLEOTIDE SEQUENCE [LARGE SCALE GENOMIC DNA]</scope>
    <source>
        <strain evidence="8">KCTC 42217</strain>
    </source>
</reference>
<dbReference type="InterPro" id="IPR050833">
    <property type="entry name" value="Poly_Biosynth_Transport"/>
</dbReference>
<keyword evidence="2" id="KW-1003">Cell membrane</keyword>
<evidence type="ECO:0000256" key="4">
    <source>
        <dbReference type="ARBA" id="ARBA00022989"/>
    </source>
</evidence>